<evidence type="ECO:0000313" key="3">
    <source>
        <dbReference type="Proteomes" id="UP000326924"/>
    </source>
</evidence>
<evidence type="ECO:0000313" key="2">
    <source>
        <dbReference type="EMBL" id="KAA8914333.1"/>
    </source>
</evidence>
<dbReference type="AlphaFoldDB" id="A0A5J5FAR8"/>
<dbReference type="Proteomes" id="UP000326924">
    <property type="component" value="Unassembled WGS sequence"/>
</dbReference>
<organism evidence="2 3">
    <name type="scientific">Sphaerosporella brunnea</name>
    <dbReference type="NCBI Taxonomy" id="1250544"/>
    <lineage>
        <taxon>Eukaryota</taxon>
        <taxon>Fungi</taxon>
        <taxon>Dikarya</taxon>
        <taxon>Ascomycota</taxon>
        <taxon>Pezizomycotina</taxon>
        <taxon>Pezizomycetes</taxon>
        <taxon>Pezizales</taxon>
        <taxon>Pyronemataceae</taxon>
        <taxon>Sphaerosporella</taxon>
    </lineage>
</organism>
<sequence>MKGPVKPRTSIVPGPLGLMGPVTTVRAMVSPVSPGRTPEVPPEGGGSVTPTALLWDCPGVKGILPDRKSFNQPLDILQQQRYVRRWTAVGSDTAQQDSITQQLPRGNPDIDSSAGELSGKDRQLLDLLPPPRAALFLLQPARCPEIFCLVGGPPCDALSPAICQAVVSQPEVLPFHLCSEYMDLLVQGRIQMQRWIWSPGNRSGIQAKMVTHCPPEFSSLSLIQITEIEAISAAISQTAGEGANTFTPGTAPTQLRNLLLDAVKPLLHDFGVEEVIPLCNGPKFLIPLQEAQESCVGWFRRIRLRICCFRILIPKCSVPVTGKSAALTLVLFPQLRRLPPGWRCWRWRYLRPVCRWPSRRR</sequence>
<keyword evidence="3" id="KW-1185">Reference proteome</keyword>
<dbReference type="EMBL" id="VXIS01000007">
    <property type="protein sequence ID" value="KAA8914333.1"/>
    <property type="molecule type" value="Genomic_DNA"/>
</dbReference>
<proteinExistence type="predicted"/>
<name>A0A5J5FAR8_9PEZI</name>
<feature type="region of interest" description="Disordered" evidence="1">
    <location>
        <begin position="93"/>
        <end position="117"/>
    </location>
</feature>
<protein>
    <submittedName>
        <fullName evidence="2">Uncharacterized protein</fullName>
    </submittedName>
</protein>
<dbReference type="InParanoid" id="A0A5J5FAR8"/>
<comment type="caution">
    <text evidence="2">The sequence shown here is derived from an EMBL/GenBank/DDBJ whole genome shotgun (WGS) entry which is preliminary data.</text>
</comment>
<feature type="compositionally biased region" description="Polar residues" evidence="1">
    <location>
        <begin position="93"/>
        <end position="104"/>
    </location>
</feature>
<evidence type="ECO:0000256" key="1">
    <source>
        <dbReference type="SAM" id="MobiDB-lite"/>
    </source>
</evidence>
<accession>A0A5J5FAR8</accession>
<reference evidence="2 3" key="1">
    <citation type="submission" date="2019-09" db="EMBL/GenBank/DDBJ databases">
        <title>Draft genome of the ectomycorrhizal ascomycete Sphaerosporella brunnea.</title>
        <authorList>
            <consortium name="DOE Joint Genome Institute"/>
            <person name="Benucci G.M."/>
            <person name="Marozzi G."/>
            <person name="Antonielli L."/>
            <person name="Sanchez S."/>
            <person name="Marco P."/>
            <person name="Wang X."/>
            <person name="Falini L.B."/>
            <person name="Barry K."/>
            <person name="Haridas S."/>
            <person name="Lipzen A."/>
            <person name="Labutti K."/>
            <person name="Grigoriev I.V."/>
            <person name="Murat C."/>
            <person name="Martin F."/>
            <person name="Albertini E."/>
            <person name="Donnini D."/>
            <person name="Bonito G."/>
        </authorList>
    </citation>
    <scope>NUCLEOTIDE SEQUENCE [LARGE SCALE GENOMIC DNA]</scope>
    <source>
        <strain evidence="2 3">Sb_GMNB300</strain>
    </source>
</reference>
<gene>
    <name evidence="2" type="ORF">FN846DRAFT_678926</name>
</gene>